<dbReference type="OrthoDB" id="603322at2"/>
<organism evidence="2 3">
    <name type="scientific">Chitinophaga arvensicola</name>
    <dbReference type="NCBI Taxonomy" id="29529"/>
    <lineage>
        <taxon>Bacteria</taxon>
        <taxon>Pseudomonadati</taxon>
        <taxon>Bacteroidota</taxon>
        <taxon>Chitinophagia</taxon>
        <taxon>Chitinophagales</taxon>
        <taxon>Chitinophagaceae</taxon>
        <taxon>Chitinophaga</taxon>
    </lineage>
</organism>
<name>A0A1I0SCP6_9BACT</name>
<reference evidence="3" key="1">
    <citation type="submission" date="2016-10" db="EMBL/GenBank/DDBJ databases">
        <authorList>
            <person name="Varghese N."/>
            <person name="Submissions S."/>
        </authorList>
    </citation>
    <scope>NUCLEOTIDE SEQUENCE [LARGE SCALE GENOMIC DNA]</scope>
    <source>
        <strain evidence="3">DSM 3695</strain>
    </source>
</reference>
<protein>
    <submittedName>
        <fullName evidence="2">Gliding motility-associated C-terminal domain-containing protein</fullName>
    </submittedName>
</protein>
<dbReference type="Pfam" id="PF13573">
    <property type="entry name" value="SprB"/>
    <property type="match status" value="1"/>
</dbReference>
<feature type="signal peptide" evidence="1">
    <location>
        <begin position="1"/>
        <end position="24"/>
    </location>
</feature>
<dbReference type="EMBL" id="FOJG01000002">
    <property type="protein sequence ID" value="SEW55091.1"/>
    <property type="molecule type" value="Genomic_DNA"/>
</dbReference>
<evidence type="ECO:0000313" key="3">
    <source>
        <dbReference type="Proteomes" id="UP000199310"/>
    </source>
</evidence>
<keyword evidence="1" id="KW-0732">Signal</keyword>
<dbReference type="NCBIfam" id="TIGR04131">
    <property type="entry name" value="Bac_Flav_CTERM"/>
    <property type="match status" value="1"/>
</dbReference>
<dbReference type="SUPFAM" id="SSF50956">
    <property type="entry name" value="Thermostable phytase (3-phytase)"/>
    <property type="match status" value="1"/>
</dbReference>
<dbReference type="STRING" id="29529.SAMN04488122_6298"/>
<evidence type="ECO:0000256" key="1">
    <source>
        <dbReference type="SAM" id="SignalP"/>
    </source>
</evidence>
<dbReference type="AlphaFoldDB" id="A0A1I0SCP6"/>
<proteinExistence type="predicted"/>
<dbReference type="Proteomes" id="UP000199310">
    <property type="component" value="Unassembled WGS sequence"/>
</dbReference>
<evidence type="ECO:0000313" key="2">
    <source>
        <dbReference type="EMBL" id="SEW55091.1"/>
    </source>
</evidence>
<dbReference type="Pfam" id="PF13585">
    <property type="entry name" value="CHU_C"/>
    <property type="match status" value="1"/>
</dbReference>
<dbReference type="InterPro" id="IPR026341">
    <property type="entry name" value="T9SS_type_B"/>
</dbReference>
<accession>A0A1I0SCP6</accession>
<sequence length="887" mass="96653">MRASLYFFFTVFFCLVFNQLFGQADFNAPDTVCVNAPVVIKNTSVGATKFLWNFCSGGLYNPPQVTNLGNIGGHMSLPVFLVTAKDGNDYFAFYTNNTGNLVRLSFGNNLLNTPVSEDLGTFGGLLTNTTEGLQVVKDATGWHLVIVGGNDPGSARIVRLDFGNSLSNAVSGQQNWGNIGDLNYPVDLFITQENGNWYGFTVNYYNNSFTRFEFGTSFSNTPVATNFRNVGNLDNPTGIFPIKENGEWYIFVSNEGSSSITRLELGVSLSNTPTGTNLGNPGNVLAGPRDLSLIHDCGNIFALVVNRRTNDMVRIDFKDGIKSELPDALTGSVLTTNGDLSFPHSISTIFREGNNLYAFITNVATNTLSRLVFGNCDNASIPSSTDKEPPVFFYKEPGIYTVNLLTDEFTLTESTTCKNIVVMPLPKPDLGKDVLVCDGTSLTLDAGLGYSSYKWNTLEVSQKIVVNQSGTFEVEVSNGGCTAKDQVEVKFSDLTLTSTVTDIDCNHKGKIELAPAGGAVPYTFSLNGGSDPVADKLPVGDYAYKVTDKNGCELTGSLAIKEIEERMLKGSVSSQPPLCNGIADGTFTVAVNRGVPPFEYAIKGQDFQSQPVFNGIGPGSYKIYIRNAACLDSVQVSVSEPAALNLKVLTSDDLCDKKTGKALTTLNGGTPPYRMYWDNLLISSPTVEHLGAGNYDLKIIDDNNCSKDTIITMYNKSPERVKILNDDTEITIGETIRLTATNAPDYQWTPVEGLSCSNCATPLAMPLKNTVYIVTTITGENCIKSDTVRIAVSNVSSLFVPNAFTPNNDGINDVFRPRLRGVAIYKMSIFNRWGNLIFESNDPKIGWDGYYKNELQPVGAYVYMIQYAYYGQESQLQMKKGAFTLIR</sequence>
<feature type="chain" id="PRO_5011658039" evidence="1">
    <location>
        <begin position="25"/>
        <end position="887"/>
    </location>
</feature>
<dbReference type="InterPro" id="IPR025667">
    <property type="entry name" value="SprB_repeat"/>
</dbReference>
<gene>
    <name evidence="2" type="ORF">SAMN04488122_6298</name>
</gene>
<keyword evidence="3" id="KW-1185">Reference proteome</keyword>